<evidence type="ECO:0000313" key="1">
    <source>
        <dbReference type="EMBL" id="ADA80326.1"/>
    </source>
</evidence>
<dbReference type="EMBL" id="GQ900460">
    <property type="protein sequence ID" value="ADA80326.1"/>
    <property type="molecule type" value="Genomic_DNA"/>
</dbReference>
<proteinExistence type="predicted"/>
<sequence>MTVTLSYGSEVKAEMNGDIQQDYKKTMALVKAEIEKGNASSPEDVQAYKDFMQKYPEKDINALMEKNLKANLNEASQVTSKQELGKNDKSVNQLSDGSLVVAESTDSEDTSENTGGITTYAAKKTKSGKSHVSRFTYTVYGPHPVAKLKNTTRYKVYKTKVKITSVSAQGSSSFYPAKLTKLKSKKLGNNTRTASGITNFKYTAGLPGKEFLRKYPSVTTKIKIKSHKGKTVRYSVTHKTRGI</sequence>
<organism evidence="1">
    <name type="scientific">Staphylococcus epidermidis</name>
    <dbReference type="NCBI Taxonomy" id="1282"/>
    <lineage>
        <taxon>Bacteria</taxon>
        <taxon>Bacillati</taxon>
        <taxon>Bacillota</taxon>
        <taxon>Bacilli</taxon>
        <taxon>Bacillales</taxon>
        <taxon>Staphylococcaceae</taxon>
        <taxon>Staphylococcus</taxon>
    </lineage>
</organism>
<name>D2JCK1_STAEP</name>
<reference evidence="1" key="1">
    <citation type="submission" date="2009-08" db="EMBL/GenBank/DDBJ databases">
        <authorList>
            <person name="Gill J."/>
            <person name="Borman J."/>
            <person name="Shetty J."/>
            <person name="Hostetler J."/>
            <person name="Durkin S."/>
            <person name="Montgomery B."/>
        </authorList>
    </citation>
    <scope>NUCLEOTIDE SEQUENCE</scope>
    <source>
        <strain evidence="1">SK85</strain>
        <plasmid evidence="1">SAP108C</plasmid>
    </source>
</reference>
<accession>D2JCK1</accession>
<keyword evidence="1" id="KW-0614">Plasmid</keyword>
<geneLocation type="plasmid" evidence="1">
    <name>SAP108C</name>
</geneLocation>
<gene>
    <name evidence="1" type="ORF">SAP108C_003</name>
</gene>
<dbReference type="AlphaFoldDB" id="D2JCK1"/>
<protein>
    <submittedName>
        <fullName evidence="1">Uncharacterized protein</fullName>
    </submittedName>
</protein>
<reference evidence="1" key="2">
    <citation type="submission" date="2009-12" db="EMBL/GenBank/DDBJ databases">
        <authorList>
            <person name="Summers A.O."/>
            <person name="Shearer J."/>
            <person name="Wireman J."/>
        </authorList>
    </citation>
    <scope>NUCLEOTIDE SEQUENCE</scope>
    <source>
        <strain evidence="1">SK85</strain>
        <plasmid evidence="1">SAP108C</plasmid>
    </source>
</reference>